<organism evidence="1 2">
    <name type="scientific">Brassica cretica</name>
    <name type="common">Mustard</name>
    <dbReference type="NCBI Taxonomy" id="69181"/>
    <lineage>
        <taxon>Eukaryota</taxon>
        <taxon>Viridiplantae</taxon>
        <taxon>Streptophyta</taxon>
        <taxon>Embryophyta</taxon>
        <taxon>Tracheophyta</taxon>
        <taxon>Spermatophyta</taxon>
        <taxon>Magnoliopsida</taxon>
        <taxon>eudicotyledons</taxon>
        <taxon>Gunneridae</taxon>
        <taxon>Pentapetalae</taxon>
        <taxon>rosids</taxon>
        <taxon>malvids</taxon>
        <taxon>Brassicales</taxon>
        <taxon>Brassicaceae</taxon>
        <taxon>Brassiceae</taxon>
        <taxon>Brassica</taxon>
    </lineage>
</organism>
<sequence length="62" mass="7597">MVTEVVAAQERMFDDFYRKLDATYYPLNNNIGWFRKFMEELELEVDHAIIQRQQEHTEEKKT</sequence>
<reference evidence="1" key="1">
    <citation type="submission" date="2019-12" db="EMBL/GenBank/DDBJ databases">
        <title>Genome sequencing and annotation of Brassica cretica.</title>
        <authorList>
            <person name="Studholme D.J."/>
            <person name="Sarris P."/>
        </authorList>
    </citation>
    <scope>NUCLEOTIDE SEQUENCE</scope>
    <source>
        <strain evidence="1">PFS-109/04</strain>
        <tissue evidence="1">Leaf</tissue>
    </source>
</reference>
<dbReference type="AlphaFoldDB" id="A0A3N6Q351"/>
<evidence type="ECO:0000313" key="2">
    <source>
        <dbReference type="Proteomes" id="UP000712600"/>
    </source>
</evidence>
<dbReference type="OrthoDB" id="10496003at2759"/>
<accession>A0A3N6Q351</accession>
<dbReference type="EMBL" id="QGKX02000095">
    <property type="protein sequence ID" value="KAF3572423.1"/>
    <property type="molecule type" value="Genomic_DNA"/>
</dbReference>
<proteinExistence type="predicted"/>
<name>A0A3N6Q351_BRACR</name>
<protein>
    <submittedName>
        <fullName evidence="1">Uncharacterized protein</fullName>
    </submittedName>
</protein>
<evidence type="ECO:0000313" key="1">
    <source>
        <dbReference type="EMBL" id="KAF3572423.1"/>
    </source>
</evidence>
<dbReference type="Proteomes" id="UP000712600">
    <property type="component" value="Unassembled WGS sequence"/>
</dbReference>
<comment type="caution">
    <text evidence="1">The sequence shown here is derived from an EMBL/GenBank/DDBJ whole genome shotgun (WGS) entry which is preliminary data.</text>
</comment>
<gene>
    <name evidence="1" type="ORF">F2Q69_00059177</name>
</gene>